<reference evidence="1 2" key="1">
    <citation type="journal article" date="2018" name="Nat. Biotechnol.">
        <title>A standardized bacterial taxonomy based on genome phylogeny substantially revises the tree of life.</title>
        <authorList>
            <person name="Parks D.H."/>
            <person name="Chuvochina M."/>
            <person name="Waite D.W."/>
            <person name="Rinke C."/>
            <person name="Skarshewski A."/>
            <person name="Chaumeil P.A."/>
            <person name="Hugenholtz P."/>
        </authorList>
    </citation>
    <scope>NUCLEOTIDE SEQUENCE [LARGE SCALE GENOMIC DNA]</scope>
    <source>
        <strain evidence="1">UBA11264</strain>
    </source>
</reference>
<dbReference type="NCBIfam" id="TIGR03352">
    <property type="entry name" value="VI_chp_3"/>
    <property type="match status" value="1"/>
</dbReference>
<dbReference type="InterPro" id="IPR038706">
    <property type="entry name" value="Type_VI_SciN-like_sf"/>
</dbReference>
<dbReference type="InterPro" id="IPR017734">
    <property type="entry name" value="T6SS_SciN"/>
</dbReference>
<accession>A0A9C7QRL8</accession>
<sequence length="174" mass="19641">MAAFKRISMLQWAGALVFCCTLLSGCQSTPEPDATLSLRLMADDDANPDLTLRPSPTLVWVMQLSDDEDFKHAEFFSLVARPFPATVHGVLSRRSLMLRPGEEKQLELTLRPAARHIALVAEFRDLAGSVWRRSWPLADSRPKTLHVRIMRQSISLMTDELMEQQKKTEAGHGR</sequence>
<dbReference type="Pfam" id="PF12790">
    <property type="entry name" value="T6SS-SciN"/>
    <property type="match status" value="1"/>
</dbReference>
<name>A0A9C7QRL8_9GAMM</name>
<dbReference type="AlphaFoldDB" id="A0A9C7QRL8"/>
<dbReference type="Gene3D" id="2.60.40.4150">
    <property type="entry name" value="Type VI secretion system, lipoprotein SciN"/>
    <property type="match status" value="1"/>
</dbReference>
<evidence type="ECO:0000313" key="1">
    <source>
        <dbReference type="EMBL" id="HCJ98495.1"/>
    </source>
</evidence>
<protein>
    <submittedName>
        <fullName evidence="1">Type VI secretion system lipoprotein TssJ</fullName>
    </submittedName>
</protein>
<dbReference type="RefSeq" id="WP_278430123.1">
    <property type="nucleotide sequence ID" value="NZ_DPSM01000001.1"/>
</dbReference>
<keyword evidence="1" id="KW-0449">Lipoprotein</keyword>
<dbReference type="PANTHER" id="PTHR37625">
    <property type="entry name" value="OUTER MEMBRANE LIPOPROTEIN-RELATED"/>
    <property type="match status" value="1"/>
</dbReference>
<organism evidence="1 2">
    <name type="scientific">Serratia grimesii</name>
    <dbReference type="NCBI Taxonomy" id="82995"/>
    <lineage>
        <taxon>Bacteria</taxon>
        <taxon>Pseudomonadati</taxon>
        <taxon>Pseudomonadota</taxon>
        <taxon>Gammaproteobacteria</taxon>
        <taxon>Enterobacterales</taxon>
        <taxon>Yersiniaceae</taxon>
        <taxon>Serratia</taxon>
    </lineage>
</organism>
<dbReference type="PANTHER" id="PTHR37625:SF4">
    <property type="entry name" value="OUTER MEMBRANE LIPOPROTEIN"/>
    <property type="match status" value="1"/>
</dbReference>
<dbReference type="EMBL" id="DPSM01000001">
    <property type="protein sequence ID" value="HCJ98495.1"/>
    <property type="molecule type" value="Genomic_DNA"/>
</dbReference>
<proteinExistence type="predicted"/>
<dbReference type="PROSITE" id="PS51257">
    <property type="entry name" value="PROKAR_LIPOPROTEIN"/>
    <property type="match status" value="1"/>
</dbReference>
<comment type="caution">
    <text evidence="1">The sequence shown here is derived from an EMBL/GenBank/DDBJ whole genome shotgun (WGS) entry which is preliminary data.</text>
</comment>
<dbReference type="Proteomes" id="UP000262210">
    <property type="component" value="Unassembled WGS sequence"/>
</dbReference>
<evidence type="ECO:0000313" key="2">
    <source>
        <dbReference type="Proteomes" id="UP000262210"/>
    </source>
</evidence>
<gene>
    <name evidence="1" type="primary">tssJ</name>
    <name evidence="1" type="ORF">DHV72_00490</name>
</gene>